<dbReference type="AlphaFoldDB" id="A0A7R9FUW4"/>
<feature type="domain" description="Fumarylacetoacetase-like C-terminal" evidence="6">
    <location>
        <begin position="123"/>
        <end position="229"/>
    </location>
</feature>
<organism evidence="7">
    <name type="scientific">Darwinula stevensoni</name>
    <dbReference type="NCBI Taxonomy" id="69355"/>
    <lineage>
        <taxon>Eukaryota</taxon>
        <taxon>Metazoa</taxon>
        <taxon>Ecdysozoa</taxon>
        <taxon>Arthropoda</taxon>
        <taxon>Crustacea</taxon>
        <taxon>Oligostraca</taxon>
        <taxon>Ostracoda</taxon>
        <taxon>Podocopa</taxon>
        <taxon>Podocopida</taxon>
        <taxon>Darwinulocopina</taxon>
        <taxon>Darwinuloidea</taxon>
        <taxon>Darwinulidae</taxon>
        <taxon>Darwinula</taxon>
    </lineage>
</organism>
<gene>
    <name evidence="7" type="ORF">DSTB1V02_LOCUS15202</name>
</gene>
<dbReference type="EC" id="5.3.2.2" evidence="5"/>
<evidence type="ECO:0000259" key="6">
    <source>
        <dbReference type="Pfam" id="PF01557"/>
    </source>
</evidence>
<dbReference type="InterPro" id="IPR018171">
    <property type="entry name" value="Pept_tRNA_hydro_CS"/>
</dbReference>
<dbReference type="InterPro" id="IPR001328">
    <property type="entry name" value="Pept_tRNA_hydro"/>
</dbReference>
<evidence type="ECO:0000313" key="7">
    <source>
        <dbReference type="EMBL" id="CAD7255457.1"/>
    </source>
</evidence>
<evidence type="ECO:0000313" key="8">
    <source>
        <dbReference type="Proteomes" id="UP000677054"/>
    </source>
</evidence>
<comment type="similarity">
    <text evidence="1">Belongs to the FAH family.</text>
</comment>
<keyword evidence="8" id="KW-1185">Reference proteome</keyword>
<keyword evidence="2" id="KW-0479">Metal-binding</keyword>
<dbReference type="EMBL" id="LR927354">
    <property type="protein sequence ID" value="CAD7255457.1"/>
    <property type="molecule type" value="Genomic_DNA"/>
</dbReference>
<evidence type="ECO:0000256" key="2">
    <source>
        <dbReference type="ARBA" id="ARBA00022723"/>
    </source>
</evidence>
<dbReference type="PANTHER" id="PTHR11820">
    <property type="entry name" value="ACYLPYRUVASE"/>
    <property type="match status" value="1"/>
</dbReference>
<dbReference type="GO" id="GO:0046872">
    <property type="term" value="F:metal ion binding"/>
    <property type="evidence" value="ECO:0007669"/>
    <property type="project" value="UniProtKB-KW"/>
</dbReference>
<dbReference type="Pfam" id="PF01557">
    <property type="entry name" value="FAA_hydrolase"/>
    <property type="match status" value="1"/>
</dbReference>
<dbReference type="InterPro" id="IPR011234">
    <property type="entry name" value="Fumarylacetoacetase-like_C"/>
</dbReference>
<name>A0A7R9FUW4_9CRUS</name>
<dbReference type="SUPFAM" id="SSF56529">
    <property type="entry name" value="FAH"/>
    <property type="match status" value="1"/>
</dbReference>
<evidence type="ECO:0000256" key="1">
    <source>
        <dbReference type="ARBA" id="ARBA00010211"/>
    </source>
</evidence>
<dbReference type="GO" id="GO:0018773">
    <property type="term" value="F:acetylpyruvate hydrolase activity"/>
    <property type="evidence" value="ECO:0007669"/>
    <property type="project" value="TreeGrafter"/>
</dbReference>
<sequence>MNLSGKAVRFWMNQLQIPIEQVFIMVDDLALPFGTLRVRSSGSDAGHNGLKSMQAELGTTAYPRLRFGVGNDFPKGKQVEYVLGRWTSEQETALPLKLEKCTEIIQSFCLAGIQITMNQFNNQNYAAHAAELKNEIPTEPVVFMKPISALLKGNQPLYYPSFTQNLHYEGEIVLRIGKNGKKIQEKFAMTYIDAITLGFDFTARDIQDKLKAKGLPWEIAKGFDGSAAI</sequence>
<dbReference type="GO" id="GO:0050163">
    <property type="term" value="F:oxaloacetate tautomerase activity"/>
    <property type="evidence" value="ECO:0007669"/>
    <property type="project" value="UniProtKB-EC"/>
</dbReference>
<proteinExistence type="inferred from homology"/>
<dbReference type="EMBL" id="CAJPEV010027836">
    <property type="protein sequence ID" value="CAG0908877.1"/>
    <property type="molecule type" value="Genomic_DNA"/>
</dbReference>
<dbReference type="OrthoDB" id="411064at2759"/>
<dbReference type="InterPro" id="IPR036416">
    <property type="entry name" value="Pept_tRNA_hydro_sf"/>
</dbReference>
<evidence type="ECO:0000256" key="4">
    <source>
        <dbReference type="ARBA" id="ARBA00044911"/>
    </source>
</evidence>
<dbReference type="Gene3D" id="3.40.50.1470">
    <property type="entry name" value="Peptidyl-tRNA hydrolase"/>
    <property type="match status" value="1"/>
</dbReference>
<feature type="non-terminal residue" evidence="7">
    <location>
        <position position="229"/>
    </location>
</feature>
<dbReference type="PROSITE" id="PS01196">
    <property type="entry name" value="PEPT_TRNA_HYDROL_2"/>
    <property type="match status" value="1"/>
</dbReference>
<dbReference type="GO" id="GO:0004045">
    <property type="term" value="F:peptidyl-tRNA hydrolase activity"/>
    <property type="evidence" value="ECO:0007669"/>
    <property type="project" value="InterPro"/>
</dbReference>
<protein>
    <recommendedName>
        <fullName evidence="5">oxaloacetate tautomerase</fullName>
        <ecNumber evidence="5">5.3.2.2</ecNumber>
    </recommendedName>
    <alternativeName>
        <fullName evidence="3">Fumarylacetoacetate hydrolase domain-containing protein 1</fullName>
    </alternativeName>
</protein>
<dbReference type="InterPro" id="IPR036663">
    <property type="entry name" value="Fumarylacetoacetase_C_sf"/>
</dbReference>
<accession>A0A7R9FUW4</accession>
<dbReference type="PANTHER" id="PTHR11820:SF7">
    <property type="entry name" value="ACYLPYRUVASE FAHD1, MITOCHONDRIAL"/>
    <property type="match status" value="1"/>
</dbReference>
<evidence type="ECO:0000256" key="5">
    <source>
        <dbReference type="ARBA" id="ARBA00044973"/>
    </source>
</evidence>
<dbReference type="Proteomes" id="UP000677054">
    <property type="component" value="Unassembled WGS sequence"/>
</dbReference>
<dbReference type="Pfam" id="PF01195">
    <property type="entry name" value="Pept_tRNA_hydro"/>
    <property type="match status" value="1"/>
</dbReference>
<comment type="catalytic activity">
    <reaction evidence="4">
        <text>oxaloacetate = enol-oxaloacetate</text>
        <dbReference type="Rhea" id="RHEA:16021"/>
        <dbReference type="ChEBI" id="CHEBI:16452"/>
        <dbReference type="ChEBI" id="CHEBI:17479"/>
        <dbReference type="EC" id="5.3.2.2"/>
    </reaction>
    <physiologicalReaction direction="right-to-left" evidence="4">
        <dbReference type="Rhea" id="RHEA:16023"/>
    </physiologicalReaction>
</comment>
<reference evidence="7" key="1">
    <citation type="submission" date="2020-11" db="EMBL/GenBank/DDBJ databases">
        <authorList>
            <person name="Tran Van P."/>
        </authorList>
    </citation>
    <scope>NUCLEOTIDE SEQUENCE</scope>
</reference>
<evidence type="ECO:0000256" key="3">
    <source>
        <dbReference type="ARBA" id="ARBA00042340"/>
    </source>
</evidence>
<dbReference type="SUPFAM" id="SSF53178">
    <property type="entry name" value="Peptidyl-tRNA hydrolase-like"/>
    <property type="match status" value="1"/>
</dbReference>
<dbReference type="Gene3D" id="3.90.850.10">
    <property type="entry name" value="Fumarylacetoacetase-like, C-terminal domain"/>
    <property type="match status" value="1"/>
</dbReference>